<sequence length="315" mass="32829">MSRNRPMSRSRAMSMVGRAVAAVLAAAFAVGALAGCAPGGGDRPSVYVTTNILGDVVSEIAGDHLDIVTLMAPGADPHSFELSAQQAAGLRDAELIVANGLGLEEGLAQHVEAAAEEGVPVMEAGEHVEVLEYAEGAGPDPHFWTDPAQMILVVDALAPALAELAGDEEAEVLAAAASYREDLSALDEQMAESLSEIPAEHRALVTNHHVFGYLARRYDVTLLGAAIPGGTTLAAPSPADLQELVDAIDTAGVRTIFAESSQPDRLVQVLAEEADREVAVVELITESLAPPGEPGDTYLDMMHVNTERITTGLSP</sequence>
<feature type="signal peptide" evidence="6">
    <location>
        <begin position="1"/>
        <end position="34"/>
    </location>
</feature>
<dbReference type="PRINTS" id="PR00690">
    <property type="entry name" value="ADHESNFAMILY"/>
</dbReference>
<feature type="chain" id="PRO_5046156755" evidence="6">
    <location>
        <begin position="35"/>
        <end position="315"/>
    </location>
</feature>
<organism evidence="7 8">
    <name type="scientific">Microbacterium murale</name>
    <dbReference type="NCBI Taxonomy" id="1081040"/>
    <lineage>
        <taxon>Bacteria</taxon>
        <taxon>Bacillati</taxon>
        <taxon>Actinomycetota</taxon>
        <taxon>Actinomycetes</taxon>
        <taxon>Micrococcales</taxon>
        <taxon>Microbacteriaceae</taxon>
        <taxon>Microbacterium</taxon>
    </lineage>
</organism>
<dbReference type="RefSeq" id="WP_307359009.1">
    <property type="nucleotide sequence ID" value="NZ_JAUSXK010000001.1"/>
</dbReference>
<evidence type="ECO:0000256" key="2">
    <source>
        <dbReference type="ARBA" id="ARBA00022448"/>
    </source>
</evidence>
<dbReference type="Pfam" id="PF01297">
    <property type="entry name" value="ZnuA"/>
    <property type="match status" value="1"/>
</dbReference>
<accession>A0ABU0P6A5</accession>
<keyword evidence="8" id="KW-1185">Reference proteome</keyword>
<evidence type="ECO:0000256" key="1">
    <source>
        <dbReference type="ARBA" id="ARBA00004196"/>
    </source>
</evidence>
<keyword evidence="3" id="KW-0479">Metal-binding</keyword>
<gene>
    <name evidence="7" type="ORF">QFZ46_001010</name>
</gene>
<reference evidence="7 8" key="1">
    <citation type="submission" date="2023-07" db="EMBL/GenBank/DDBJ databases">
        <title>Comparative genomics of wheat-associated soil bacteria to identify genetic determinants of phenazine resistance.</title>
        <authorList>
            <person name="Mouncey N."/>
        </authorList>
    </citation>
    <scope>NUCLEOTIDE SEQUENCE [LARGE SCALE GENOMIC DNA]</scope>
    <source>
        <strain evidence="7 8">W2I7</strain>
    </source>
</reference>
<evidence type="ECO:0000256" key="6">
    <source>
        <dbReference type="SAM" id="SignalP"/>
    </source>
</evidence>
<comment type="similarity">
    <text evidence="5">Belongs to the bacterial solute-binding protein 9 family.</text>
</comment>
<dbReference type="InterPro" id="IPR006128">
    <property type="entry name" value="Lipoprotein_PsaA-like"/>
</dbReference>
<dbReference type="EMBL" id="JAUSXK010000001">
    <property type="protein sequence ID" value="MDQ0642850.1"/>
    <property type="molecule type" value="Genomic_DNA"/>
</dbReference>
<evidence type="ECO:0000256" key="4">
    <source>
        <dbReference type="ARBA" id="ARBA00022729"/>
    </source>
</evidence>
<proteinExistence type="inferred from homology"/>
<evidence type="ECO:0000313" key="8">
    <source>
        <dbReference type="Proteomes" id="UP001239085"/>
    </source>
</evidence>
<dbReference type="Proteomes" id="UP001239085">
    <property type="component" value="Unassembled WGS sequence"/>
</dbReference>
<evidence type="ECO:0000256" key="3">
    <source>
        <dbReference type="ARBA" id="ARBA00022723"/>
    </source>
</evidence>
<dbReference type="PRINTS" id="PR00691">
    <property type="entry name" value="ADHESINB"/>
</dbReference>
<dbReference type="PANTHER" id="PTHR42953:SF1">
    <property type="entry name" value="METAL-BINDING PROTEIN HI_0362-RELATED"/>
    <property type="match status" value="1"/>
</dbReference>
<dbReference type="SUPFAM" id="SSF53807">
    <property type="entry name" value="Helical backbone' metal receptor"/>
    <property type="match status" value="1"/>
</dbReference>
<name>A0ABU0P6A5_9MICO</name>
<evidence type="ECO:0000313" key="7">
    <source>
        <dbReference type="EMBL" id="MDQ0642850.1"/>
    </source>
</evidence>
<dbReference type="Gene3D" id="3.40.50.1980">
    <property type="entry name" value="Nitrogenase molybdenum iron protein domain"/>
    <property type="match status" value="2"/>
</dbReference>
<dbReference type="InterPro" id="IPR050492">
    <property type="entry name" value="Bact_metal-bind_prot9"/>
</dbReference>
<evidence type="ECO:0000256" key="5">
    <source>
        <dbReference type="RuleBase" id="RU003512"/>
    </source>
</evidence>
<keyword evidence="2 5" id="KW-0813">Transport</keyword>
<protein>
    <submittedName>
        <fullName evidence="7">Zinc/manganese transport system substrate-binding protein</fullName>
    </submittedName>
</protein>
<comment type="subcellular location">
    <subcellularLocation>
        <location evidence="1">Cell envelope</location>
    </subcellularLocation>
</comment>
<dbReference type="InterPro" id="IPR006127">
    <property type="entry name" value="ZnuA-like"/>
</dbReference>
<comment type="caution">
    <text evidence="7">The sequence shown here is derived from an EMBL/GenBank/DDBJ whole genome shotgun (WGS) entry which is preliminary data.</text>
</comment>
<dbReference type="PANTHER" id="PTHR42953">
    <property type="entry name" value="HIGH-AFFINITY ZINC UPTAKE SYSTEM PROTEIN ZNUA-RELATED"/>
    <property type="match status" value="1"/>
</dbReference>
<keyword evidence="4 6" id="KW-0732">Signal</keyword>
<dbReference type="InterPro" id="IPR006129">
    <property type="entry name" value="AdhesinB"/>
</dbReference>